<feature type="domain" description="HTH marR-type" evidence="4">
    <location>
        <begin position="7"/>
        <end position="136"/>
    </location>
</feature>
<dbReference type="InterPro" id="IPR011991">
    <property type="entry name" value="ArsR-like_HTH"/>
</dbReference>
<dbReference type="PROSITE" id="PS50995">
    <property type="entry name" value="HTH_MARR_2"/>
    <property type="match status" value="1"/>
</dbReference>
<dbReference type="Gene3D" id="1.10.10.10">
    <property type="entry name" value="Winged helix-like DNA-binding domain superfamily/Winged helix DNA-binding domain"/>
    <property type="match status" value="1"/>
</dbReference>
<evidence type="ECO:0000256" key="3">
    <source>
        <dbReference type="ARBA" id="ARBA00023163"/>
    </source>
</evidence>
<protein>
    <submittedName>
        <fullName evidence="5">MarR family transcriptional regulator</fullName>
    </submittedName>
</protein>
<dbReference type="InterPro" id="IPR000835">
    <property type="entry name" value="HTH_MarR-typ"/>
</dbReference>
<proteinExistence type="predicted"/>
<gene>
    <name evidence="5" type="ORF">GB992_07500</name>
</gene>
<accession>A0A7C9MN28</accession>
<dbReference type="Pfam" id="PF01047">
    <property type="entry name" value="MarR"/>
    <property type="match status" value="1"/>
</dbReference>
<evidence type="ECO:0000313" key="6">
    <source>
        <dbReference type="Proteomes" id="UP000480570"/>
    </source>
</evidence>
<dbReference type="AlphaFoldDB" id="A0A7C9MN28"/>
<dbReference type="SMART" id="SM00347">
    <property type="entry name" value="HTH_MARR"/>
    <property type="match status" value="1"/>
</dbReference>
<keyword evidence="3" id="KW-0804">Transcription</keyword>
<dbReference type="GO" id="GO:0003677">
    <property type="term" value="F:DNA binding"/>
    <property type="evidence" value="ECO:0007669"/>
    <property type="project" value="UniProtKB-KW"/>
</dbReference>
<comment type="caution">
    <text evidence="5">The sequence shown here is derived from an EMBL/GenBank/DDBJ whole genome shotgun (WGS) entry which is preliminary data.</text>
</comment>
<evidence type="ECO:0000313" key="5">
    <source>
        <dbReference type="EMBL" id="MYV05685.1"/>
    </source>
</evidence>
<organism evidence="5 6">
    <name type="scientific">Furfurilactobacillus rossiae</name>
    <dbReference type="NCBI Taxonomy" id="231049"/>
    <lineage>
        <taxon>Bacteria</taxon>
        <taxon>Bacillati</taxon>
        <taxon>Bacillota</taxon>
        <taxon>Bacilli</taxon>
        <taxon>Lactobacillales</taxon>
        <taxon>Lactobacillaceae</taxon>
        <taxon>Furfurilactobacillus</taxon>
    </lineage>
</organism>
<keyword evidence="2" id="KW-0238">DNA-binding</keyword>
<dbReference type="PANTHER" id="PTHR42756:SF1">
    <property type="entry name" value="TRANSCRIPTIONAL REPRESSOR OF EMRAB OPERON"/>
    <property type="match status" value="1"/>
</dbReference>
<dbReference type="InterPro" id="IPR036388">
    <property type="entry name" value="WH-like_DNA-bd_sf"/>
</dbReference>
<dbReference type="GO" id="GO:0003700">
    <property type="term" value="F:DNA-binding transcription factor activity"/>
    <property type="evidence" value="ECO:0007669"/>
    <property type="project" value="InterPro"/>
</dbReference>
<reference evidence="5 6" key="1">
    <citation type="journal article" date="2019" name="Appl. Environ. Microbiol.">
        <title>Genetic determinants of hydroxycinnamic acid metabolism in heterofermentative lactobacilli.</title>
        <authorList>
            <person name="Gaur G."/>
            <person name="Oh J.H."/>
            <person name="Filannino P."/>
            <person name="Gobbetti M."/>
            <person name="van Pijkeren J.P."/>
            <person name="Ganzle M.G."/>
        </authorList>
    </citation>
    <scope>NUCLEOTIDE SEQUENCE [LARGE SCALE GENOMIC DNA]</scope>
    <source>
        <strain evidence="5 6">FUA3583</strain>
    </source>
</reference>
<dbReference type="InterPro" id="IPR036390">
    <property type="entry name" value="WH_DNA-bd_sf"/>
</dbReference>
<sequence>MSKINFDECLYFASARVNRIVAKISDDQFKKLGLSSTAAFILMYLDTGDAINPSAIADELSLDRSTVTRFLDKLQRQGYIERTSQGRSVTVALTKAGLNLQTDLKQMWSTLNDQYIELLGADGEQTLRTLLNTDFGVLKANNG</sequence>
<dbReference type="PANTHER" id="PTHR42756">
    <property type="entry name" value="TRANSCRIPTIONAL REGULATOR, MARR"/>
    <property type="match status" value="1"/>
</dbReference>
<dbReference type="SUPFAM" id="SSF46785">
    <property type="entry name" value="Winged helix' DNA-binding domain"/>
    <property type="match status" value="1"/>
</dbReference>
<evidence type="ECO:0000259" key="4">
    <source>
        <dbReference type="PROSITE" id="PS50995"/>
    </source>
</evidence>
<dbReference type="CDD" id="cd00090">
    <property type="entry name" value="HTH_ARSR"/>
    <property type="match status" value="1"/>
</dbReference>
<dbReference type="Proteomes" id="UP000480570">
    <property type="component" value="Unassembled WGS sequence"/>
</dbReference>
<keyword evidence="1" id="KW-0805">Transcription regulation</keyword>
<dbReference type="EMBL" id="WEZT01000014">
    <property type="protein sequence ID" value="MYV05685.1"/>
    <property type="molecule type" value="Genomic_DNA"/>
</dbReference>
<evidence type="ECO:0000256" key="2">
    <source>
        <dbReference type="ARBA" id="ARBA00023125"/>
    </source>
</evidence>
<dbReference type="PRINTS" id="PR00598">
    <property type="entry name" value="HTHMARR"/>
</dbReference>
<evidence type="ECO:0000256" key="1">
    <source>
        <dbReference type="ARBA" id="ARBA00023015"/>
    </source>
</evidence>
<name>A0A7C9MN28_9LACO</name>